<dbReference type="InterPro" id="IPR051820">
    <property type="entry name" value="FAD-binding_MO"/>
</dbReference>
<evidence type="ECO:0000256" key="2">
    <source>
        <dbReference type="ARBA" id="ARBA00023033"/>
    </source>
</evidence>
<sequence length="470" mass="53210">MATEKPLVRDVDVVVIGAGISGINSAYHLQTRCPNLSYTILEGRRELGGTWSLFKYPGIRSDSDLHTFGFSWEPWNQPQAIAEADAIKTYLESTAKRHHIDEKIQYEHFVHKLSWSTSDQRWTLDVEHRGEKLTYHCLEDFKGTIVHPQFWPEDLDYKNKNVIIIGSGATAVTLLPNLAKDAKMVTQVQRSPGYFLVLPENDPADAWIKAKLPTWISRRLIRFKYLLGGLLIYNYCRLFPEAARKMLRKGIAQQLPEGTDMDPHFKPSYKPWDQRMCITPGGDYFKAYREGRAEIKTGKIKTVTGDGLIMESGEEVKADIIITATGLKIQVGGGAQLLVDDKPVDLADKFLWKGCMLQDVPNLWYVIGYANASWTLAADASARLFTRMINNMEAGGKKIVAPYLTAEQQKQMEKDNVQMLPLNSTYVTSAMTKRAVPRAGKSGNWKPRVNYFLDMYRAVFGDIKSGVRYN</sequence>
<dbReference type="EMBL" id="JAVRRJ010000008">
    <property type="protein sequence ID" value="KAK5082275.1"/>
    <property type="molecule type" value="Genomic_DNA"/>
</dbReference>
<dbReference type="PANTHER" id="PTHR43872:SF1">
    <property type="entry name" value="MONOOXYGENASE, PUTATIVE (AFU_ORTHOLOGUE AFUA_8G02570)-RELATED"/>
    <property type="match status" value="1"/>
</dbReference>
<name>A0AAN7SV16_9EURO</name>
<evidence type="ECO:0008006" key="5">
    <source>
        <dbReference type="Google" id="ProtNLM"/>
    </source>
</evidence>
<keyword evidence="2" id="KW-0503">Monooxygenase</keyword>
<dbReference type="Gene3D" id="3.50.50.60">
    <property type="entry name" value="FAD/NAD(P)-binding domain"/>
    <property type="match status" value="3"/>
</dbReference>
<accession>A0AAN7SV16</accession>
<dbReference type="AlphaFoldDB" id="A0AAN7SV16"/>
<dbReference type="Pfam" id="PF13450">
    <property type="entry name" value="NAD_binding_8"/>
    <property type="match status" value="1"/>
</dbReference>
<comment type="caution">
    <text evidence="3">The sequence shown here is derived from an EMBL/GenBank/DDBJ whole genome shotgun (WGS) entry which is preliminary data.</text>
</comment>
<proteinExistence type="predicted"/>
<dbReference type="GO" id="GO:0004497">
    <property type="term" value="F:monooxygenase activity"/>
    <property type="evidence" value="ECO:0007669"/>
    <property type="project" value="UniProtKB-KW"/>
</dbReference>
<comment type="cofactor">
    <cofactor evidence="1">
        <name>FAD</name>
        <dbReference type="ChEBI" id="CHEBI:57692"/>
    </cofactor>
</comment>
<gene>
    <name evidence="3" type="ORF">LTR05_007420</name>
</gene>
<keyword evidence="2" id="KW-0560">Oxidoreductase</keyword>
<dbReference type="InterPro" id="IPR036188">
    <property type="entry name" value="FAD/NAD-bd_sf"/>
</dbReference>
<protein>
    <recommendedName>
        <fullName evidence="5">Flavin-containing monooxygenase</fullName>
    </recommendedName>
</protein>
<evidence type="ECO:0000313" key="4">
    <source>
        <dbReference type="Proteomes" id="UP001309876"/>
    </source>
</evidence>
<evidence type="ECO:0000313" key="3">
    <source>
        <dbReference type="EMBL" id="KAK5082275.1"/>
    </source>
</evidence>
<dbReference type="SUPFAM" id="SSF51905">
    <property type="entry name" value="FAD/NAD(P)-binding domain"/>
    <property type="match status" value="1"/>
</dbReference>
<evidence type="ECO:0000256" key="1">
    <source>
        <dbReference type="ARBA" id="ARBA00001974"/>
    </source>
</evidence>
<dbReference type="Proteomes" id="UP001309876">
    <property type="component" value="Unassembled WGS sequence"/>
</dbReference>
<dbReference type="PANTHER" id="PTHR43872">
    <property type="entry name" value="MONOOXYGENASE, PUTATIVE (AFU_ORTHOLOGUE AFUA_8G02570)-RELATED"/>
    <property type="match status" value="1"/>
</dbReference>
<organism evidence="3 4">
    <name type="scientific">Lithohypha guttulata</name>
    <dbReference type="NCBI Taxonomy" id="1690604"/>
    <lineage>
        <taxon>Eukaryota</taxon>
        <taxon>Fungi</taxon>
        <taxon>Dikarya</taxon>
        <taxon>Ascomycota</taxon>
        <taxon>Pezizomycotina</taxon>
        <taxon>Eurotiomycetes</taxon>
        <taxon>Chaetothyriomycetidae</taxon>
        <taxon>Chaetothyriales</taxon>
        <taxon>Trichomeriaceae</taxon>
        <taxon>Lithohypha</taxon>
    </lineage>
</organism>
<keyword evidence="4" id="KW-1185">Reference proteome</keyword>
<reference evidence="3 4" key="1">
    <citation type="submission" date="2023-08" db="EMBL/GenBank/DDBJ databases">
        <title>Black Yeasts Isolated from many extreme environments.</title>
        <authorList>
            <person name="Coleine C."/>
            <person name="Stajich J.E."/>
            <person name="Selbmann L."/>
        </authorList>
    </citation>
    <scope>NUCLEOTIDE SEQUENCE [LARGE SCALE GENOMIC DNA]</scope>
    <source>
        <strain evidence="3 4">CCFEE 5910</strain>
    </source>
</reference>